<dbReference type="Proteomes" id="UP000641741">
    <property type="component" value="Unassembled WGS sequence"/>
</dbReference>
<reference evidence="9 10" key="1">
    <citation type="submission" date="2020-08" db="EMBL/GenBank/DDBJ databases">
        <title>Genome public.</title>
        <authorList>
            <person name="Liu C."/>
            <person name="Sun Q."/>
        </authorList>
    </citation>
    <scope>NUCLEOTIDE SEQUENCE [LARGE SCALE GENOMIC DNA]</scope>
    <source>
        <strain evidence="9 10">M2</strain>
    </source>
</reference>
<dbReference type="Pfam" id="PF10396">
    <property type="entry name" value="TrmE_N"/>
    <property type="match status" value="1"/>
</dbReference>
<feature type="binding site" evidence="6">
    <location>
        <position position="252"/>
    </location>
    <ligand>
        <name>K(+)</name>
        <dbReference type="ChEBI" id="CHEBI:29103"/>
    </ligand>
</feature>
<dbReference type="Gene3D" id="3.30.1360.120">
    <property type="entry name" value="Probable tRNA modification gtpase trme, domain 1"/>
    <property type="match status" value="1"/>
</dbReference>
<dbReference type="RefSeq" id="WP_186970293.1">
    <property type="nucleotide sequence ID" value="NZ_JACOPK010000008.1"/>
</dbReference>
<dbReference type="InterPro" id="IPR025867">
    <property type="entry name" value="MnmE_helical"/>
</dbReference>
<feature type="binding site" evidence="6">
    <location>
        <position position="247"/>
    </location>
    <ligand>
        <name>K(+)</name>
        <dbReference type="ChEBI" id="CHEBI:29103"/>
    </ligand>
</feature>
<evidence type="ECO:0000313" key="10">
    <source>
        <dbReference type="Proteomes" id="UP000641741"/>
    </source>
</evidence>
<feature type="binding site" evidence="6">
    <location>
        <begin position="272"/>
        <end position="275"/>
    </location>
    <ligand>
        <name>GTP</name>
        <dbReference type="ChEBI" id="CHEBI:37565"/>
    </ligand>
</feature>
<evidence type="ECO:0000256" key="5">
    <source>
        <dbReference type="ARBA" id="ARBA00023134"/>
    </source>
</evidence>
<comment type="caution">
    <text evidence="9">The sequence shown here is derived from an EMBL/GenBank/DDBJ whole genome shotgun (WGS) entry which is preliminary data.</text>
</comment>
<dbReference type="PANTHER" id="PTHR42714:SF2">
    <property type="entry name" value="TRNA MODIFICATION GTPASE GTPBP3, MITOCHONDRIAL"/>
    <property type="match status" value="1"/>
</dbReference>
<dbReference type="CDD" id="cd14858">
    <property type="entry name" value="TrmE_N"/>
    <property type="match status" value="1"/>
</dbReference>
<feature type="binding site" evidence="6">
    <location>
        <position position="232"/>
    </location>
    <ligand>
        <name>Mg(2+)</name>
        <dbReference type="ChEBI" id="CHEBI:18420"/>
    </ligand>
</feature>
<dbReference type="InterPro" id="IPR004520">
    <property type="entry name" value="GTPase_MnmE"/>
</dbReference>
<dbReference type="SUPFAM" id="SSF52540">
    <property type="entry name" value="P-loop containing nucleoside triphosphate hydrolases"/>
    <property type="match status" value="1"/>
</dbReference>
<comment type="subcellular location">
    <subcellularLocation>
        <location evidence="6">Cytoplasm</location>
    </subcellularLocation>
</comment>
<keyword evidence="3 6" id="KW-0547">Nucleotide-binding</keyword>
<keyword evidence="10" id="KW-1185">Reference proteome</keyword>
<feature type="binding site" evidence="6">
    <location>
        <position position="253"/>
    </location>
    <ligand>
        <name>Mg(2+)</name>
        <dbReference type="ChEBI" id="CHEBI:18420"/>
    </ligand>
</feature>
<feature type="binding site" evidence="6">
    <location>
        <position position="122"/>
    </location>
    <ligand>
        <name>(6S)-5-formyl-5,6,7,8-tetrahydrofolate</name>
        <dbReference type="ChEBI" id="CHEBI:57457"/>
    </ligand>
</feature>
<comment type="cofactor">
    <cofactor evidence="6">
        <name>K(+)</name>
        <dbReference type="ChEBI" id="CHEBI:29103"/>
    </cofactor>
    <text evidence="6">Binds 1 potassium ion per subunit.</text>
</comment>
<evidence type="ECO:0000256" key="4">
    <source>
        <dbReference type="ARBA" id="ARBA00022958"/>
    </source>
</evidence>
<gene>
    <name evidence="6 9" type="primary">mnmE</name>
    <name evidence="6" type="synonym">trmE</name>
    <name evidence="9" type="ORF">H8S02_09285</name>
</gene>
<dbReference type="Pfam" id="PF01926">
    <property type="entry name" value="MMR_HSR1"/>
    <property type="match status" value="1"/>
</dbReference>
<feature type="binding site" evidence="6">
    <location>
        <position position="83"/>
    </location>
    <ligand>
        <name>(6S)-5-formyl-5,6,7,8-tetrahydrofolate</name>
        <dbReference type="ChEBI" id="CHEBI:57457"/>
    </ligand>
</feature>
<keyword evidence="6" id="KW-0460">Magnesium</keyword>
<dbReference type="HAMAP" id="MF_00379">
    <property type="entry name" value="GTPase_MnmE"/>
    <property type="match status" value="1"/>
</dbReference>
<evidence type="ECO:0000313" key="9">
    <source>
        <dbReference type="EMBL" id="MBC5696136.1"/>
    </source>
</evidence>
<evidence type="ECO:0000256" key="1">
    <source>
        <dbReference type="ARBA" id="ARBA00011043"/>
    </source>
</evidence>
<dbReference type="NCBIfam" id="TIGR00231">
    <property type="entry name" value="small_GTP"/>
    <property type="match status" value="1"/>
</dbReference>
<protein>
    <recommendedName>
        <fullName evidence="6">tRNA modification GTPase MnmE</fullName>
        <ecNumber evidence="6">3.6.-.-</ecNumber>
    </recommendedName>
</protein>
<name>A0ABR7GPA3_9FIRM</name>
<dbReference type="InterPro" id="IPR005225">
    <property type="entry name" value="Small_GTP-bd"/>
</dbReference>
<comment type="function">
    <text evidence="6">Exhibits a very high intrinsic GTPase hydrolysis rate. Involved in the addition of a carboxymethylaminomethyl (cmnm) group at the wobble position (U34) of certain tRNAs, forming tRNA-cmnm(5)s(2)U34.</text>
</comment>
<dbReference type="NCBIfam" id="TIGR00450">
    <property type="entry name" value="mnmE_trmE_thdF"/>
    <property type="match status" value="1"/>
</dbReference>
<feature type="domain" description="TrmE-type G" evidence="8">
    <location>
        <begin position="218"/>
        <end position="375"/>
    </location>
</feature>
<dbReference type="EC" id="3.6.-.-" evidence="6"/>
<dbReference type="PANTHER" id="PTHR42714">
    <property type="entry name" value="TRNA MODIFICATION GTPASE GTPBP3"/>
    <property type="match status" value="1"/>
</dbReference>
<comment type="subunit">
    <text evidence="6">Homodimer. Heterotetramer of two MnmE and two MnmG subunits.</text>
</comment>
<organism evidence="9 10">
    <name type="scientific">Agathobaculum hominis</name>
    <dbReference type="NCBI Taxonomy" id="2763014"/>
    <lineage>
        <taxon>Bacteria</taxon>
        <taxon>Bacillati</taxon>
        <taxon>Bacillota</taxon>
        <taxon>Clostridia</taxon>
        <taxon>Eubacteriales</taxon>
        <taxon>Butyricicoccaceae</taxon>
        <taxon>Agathobaculum</taxon>
    </lineage>
</organism>
<dbReference type="EMBL" id="JACOPK010000008">
    <property type="protein sequence ID" value="MBC5696136.1"/>
    <property type="molecule type" value="Genomic_DNA"/>
</dbReference>
<keyword evidence="6" id="KW-0963">Cytoplasm</keyword>
<accession>A0ABR7GPA3</accession>
<feature type="binding site" evidence="6">
    <location>
        <position position="228"/>
    </location>
    <ligand>
        <name>K(+)</name>
        <dbReference type="ChEBI" id="CHEBI:29103"/>
    </ligand>
</feature>
<feature type="binding site" evidence="6">
    <location>
        <position position="453"/>
    </location>
    <ligand>
        <name>(6S)-5-formyl-5,6,7,8-tetrahydrofolate</name>
        <dbReference type="ChEBI" id="CHEBI:57457"/>
    </ligand>
</feature>
<feature type="binding site" evidence="6">
    <location>
        <position position="249"/>
    </location>
    <ligand>
        <name>K(+)</name>
        <dbReference type="ChEBI" id="CHEBI:29103"/>
    </ligand>
</feature>
<comment type="caution">
    <text evidence="6">Lacks conserved residue(s) required for the propagation of feature annotation.</text>
</comment>
<evidence type="ECO:0000256" key="6">
    <source>
        <dbReference type="HAMAP-Rule" id="MF_00379"/>
    </source>
</evidence>
<keyword evidence="4 6" id="KW-0630">Potassium</keyword>
<dbReference type="InterPro" id="IPR027417">
    <property type="entry name" value="P-loop_NTPase"/>
</dbReference>
<dbReference type="Gene3D" id="1.20.120.430">
    <property type="entry name" value="tRNA modification GTPase MnmE domain 2"/>
    <property type="match status" value="1"/>
</dbReference>
<dbReference type="InterPro" id="IPR027266">
    <property type="entry name" value="TrmE/GcvT-like"/>
</dbReference>
<proteinExistence type="inferred from homology"/>
<dbReference type="InterPro" id="IPR027368">
    <property type="entry name" value="MnmE_dom2"/>
</dbReference>
<dbReference type="PROSITE" id="PS51709">
    <property type="entry name" value="G_TRME"/>
    <property type="match status" value="1"/>
</dbReference>
<sequence>MNDTIAAVAASGGPIGIIRVSGAQAIGAVSAVFSPKNGSPLAEAASQKLVYGTLSDKNGHLLDACYAVVFRAPHTYTGEDMAEIQCHGSTAVLTAALDALFAHGVRQAEAGEFTRRAFLNDKMGLSEAEAVHDLITARTVEAAQNAAAQMMGAVGSSVQQMRDKLLGMVAHFHAIVDFPDEDIDPILFDDAAALLHQTTSQLYRMAESYERGRILREGVPCVILGRPNAGKSTLLNTLLGRERAIVTDIPGTTRDLIEENVKVGQILLRVTDTAGLRDTTDPVEQAGIDRAMAEASASALILAVFDGSKAIGEEDMLVLARSAGHRAIAVLNKTDLPQQLDEELLKKQFAHIVHLSAKTGEGMDRLLSLIPRTIGFGETAFDGALITNARQAAALARAAERCEAALYAAQCGMTPDAVVMDAEGAIAALGEITGETVTESVVTRIFSDFCVGK</sequence>
<feature type="binding site" evidence="6">
    <location>
        <position position="19"/>
    </location>
    <ligand>
        <name>(6S)-5-formyl-5,6,7,8-tetrahydrofolate</name>
        <dbReference type="ChEBI" id="CHEBI:57457"/>
    </ligand>
</feature>
<evidence type="ECO:0000256" key="7">
    <source>
        <dbReference type="RuleBase" id="RU003313"/>
    </source>
</evidence>
<feature type="binding site" evidence="6">
    <location>
        <begin position="228"/>
        <end position="233"/>
    </location>
    <ligand>
        <name>GTP</name>
        <dbReference type="ChEBI" id="CHEBI:37565"/>
    </ligand>
</feature>
<feature type="binding site" evidence="6">
    <location>
        <begin position="247"/>
        <end position="253"/>
    </location>
    <ligand>
        <name>GTP</name>
        <dbReference type="ChEBI" id="CHEBI:37565"/>
    </ligand>
</feature>
<evidence type="ECO:0000259" key="8">
    <source>
        <dbReference type="PROSITE" id="PS51709"/>
    </source>
</evidence>
<dbReference type="Gene3D" id="3.40.50.300">
    <property type="entry name" value="P-loop containing nucleotide triphosphate hydrolases"/>
    <property type="match status" value="1"/>
</dbReference>
<comment type="similarity">
    <text evidence="1 6 7">Belongs to the TRAFAC class TrmE-Era-EngA-EngB-Septin-like GTPase superfamily. TrmE GTPase family.</text>
</comment>
<dbReference type="CDD" id="cd04164">
    <property type="entry name" value="trmE"/>
    <property type="match status" value="1"/>
</dbReference>
<evidence type="ECO:0000256" key="2">
    <source>
        <dbReference type="ARBA" id="ARBA00022694"/>
    </source>
</evidence>
<keyword evidence="6" id="KW-0479">Metal-binding</keyword>
<keyword evidence="6" id="KW-0378">Hydrolase</keyword>
<keyword evidence="5 6" id="KW-0342">GTP-binding</keyword>
<keyword evidence="2 6" id="KW-0819">tRNA processing</keyword>
<dbReference type="InterPro" id="IPR018948">
    <property type="entry name" value="GTP-bd_TrmE_N"/>
</dbReference>
<evidence type="ECO:0000256" key="3">
    <source>
        <dbReference type="ARBA" id="ARBA00022741"/>
    </source>
</evidence>
<dbReference type="Pfam" id="PF12631">
    <property type="entry name" value="MnmE_helical"/>
    <property type="match status" value="1"/>
</dbReference>
<dbReference type="InterPro" id="IPR006073">
    <property type="entry name" value="GTP-bd"/>
</dbReference>
<dbReference type="InterPro" id="IPR031168">
    <property type="entry name" value="G_TrmE"/>
</dbReference>